<keyword evidence="2" id="KW-1133">Transmembrane helix</keyword>
<feature type="compositionally biased region" description="Basic and acidic residues" evidence="1">
    <location>
        <begin position="35"/>
        <end position="46"/>
    </location>
</feature>
<name>A0A1H7LWP7_9EURY</name>
<gene>
    <name evidence="3" type="ORF">SAMN05216439_1843</name>
</gene>
<dbReference type="STRING" id="190974.SAMN05216439_1843"/>
<reference evidence="3 4" key="1">
    <citation type="submission" date="2016-10" db="EMBL/GenBank/DDBJ databases">
        <authorList>
            <person name="de Groot N.N."/>
        </authorList>
    </citation>
    <scope>NUCLEOTIDE SEQUENCE [LARGE SCALE GENOMIC DNA]</scope>
    <source>
        <strain evidence="3 4">DSM 11978</strain>
    </source>
</reference>
<feature type="region of interest" description="Disordered" evidence="1">
    <location>
        <begin position="1"/>
        <end position="20"/>
    </location>
</feature>
<keyword evidence="2" id="KW-0472">Membrane</keyword>
<evidence type="ECO:0000313" key="3">
    <source>
        <dbReference type="EMBL" id="SEL03364.1"/>
    </source>
</evidence>
<sequence length="159" mass="17189">MISTALSVSYAHPGHGHYVDEITSEDVGHSNHPSSDSHDSSGKELSLKSSSNSRIASSHSNSKSNKVSSSDTSNSDLSNKHTSSQSIKSSKGDVEPINSQNEEMPNNTQVKNTSNITNHTITEEAENTNLLTQSNILLFILVAIVGFCIVVLFDKFKNR</sequence>
<evidence type="ECO:0000256" key="1">
    <source>
        <dbReference type="SAM" id="MobiDB-lite"/>
    </source>
</evidence>
<dbReference type="EMBL" id="FOAK01000008">
    <property type="protein sequence ID" value="SEL03364.1"/>
    <property type="molecule type" value="Genomic_DNA"/>
</dbReference>
<dbReference type="Proteomes" id="UP000199506">
    <property type="component" value="Unassembled WGS sequence"/>
</dbReference>
<feature type="compositionally biased region" description="Low complexity" evidence="1">
    <location>
        <begin position="47"/>
        <end position="77"/>
    </location>
</feature>
<organism evidence="3 4">
    <name type="scientific">Methanobrevibacter gottschalkii</name>
    <dbReference type="NCBI Taxonomy" id="190974"/>
    <lineage>
        <taxon>Archaea</taxon>
        <taxon>Methanobacteriati</taxon>
        <taxon>Methanobacteriota</taxon>
        <taxon>Methanomada group</taxon>
        <taxon>Methanobacteria</taxon>
        <taxon>Methanobacteriales</taxon>
        <taxon>Methanobacteriaceae</taxon>
        <taxon>Methanobrevibacter</taxon>
    </lineage>
</organism>
<proteinExistence type="predicted"/>
<feature type="region of interest" description="Disordered" evidence="1">
    <location>
        <begin position="25"/>
        <end position="112"/>
    </location>
</feature>
<keyword evidence="2" id="KW-0812">Transmembrane</keyword>
<feature type="compositionally biased region" description="Polar residues" evidence="1">
    <location>
        <begin position="97"/>
        <end position="112"/>
    </location>
</feature>
<evidence type="ECO:0000256" key="2">
    <source>
        <dbReference type="SAM" id="Phobius"/>
    </source>
</evidence>
<dbReference type="AlphaFoldDB" id="A0A1H7LWP7"/>
<feature type="transmembrane region" description="Helical" evidence="2">
    <location>
        <begin position="136"/>
        <end position="153"/>
    </location>
</feature>
<protein>
    <submittedName>
        <fullName evidence="3">Uncharacterized protein</fullName>
    </submittedName>
</protein>
<evidence type="ECO:0000313" key="4">
    <source>
        <dbReference type="Proteomes" id="UP000199506"/>
    </source>
</evidence>
<accession>A0A1H7LWP7</accession>